<gene>
    <name evidence="12" type="primary">fluC</name>
    <name evidence="12" type="synonym">crcB</name>
    <name evidence="13" type="ORF">DKG75_15625</name>
</gene>
<evidence type="ECO:0000256" key="11">
    <source>
        <dbReference type="ARBA" id="ARBA00035585"/>
    </source>
</evidence>
<keyword evidence="3" id="KW-0997">Cell inner membrane</keyword>
<dbReference type="GO" id="GO:0046872">
    <property type="term" value="F:metal ion binding"/>
    <property type="evidence" value="ECO:0007669"/>
    <property type="project" value="UniProtKB-KW"/>
</dbReference>
<dbReference type="AlphaFoldDB" id="A0A317E3B3"/>
<evidence type="ECO:0000256" key="12">
    <source>
        <dbReference type="HAMAP-Rule" id="MF_00454"/>
    </source>
</evidence>
<name>A0A317E3B3_9PROT</name>
<keyword evidence="7 12" id="KW-0406">Ion transport</keyword>
<evidence type="ECO:0000256" key="6">
    <source>
        <dbReference type="ARBA" id="ARBA00023053"/>
    </source>
</evidence>
<keyword evidence="12" id="KW-0813">Transport</keyword>
<feature type="transmembrane region" description="Helical" evidence="12">
    <location>
        <begin position="38"/>
        <end position="60"/>
    </location>
</feature>
<evidence type="ECO:0000256" key="10">
    <source>
        <dbReference type="ARBA" id="ARBA00035120"/>
    </source>
</evidence>
<feature type="transmembrane region" description="Helical" evidence="12">
    <location>
        <begin position="6"/>
        <end position="26"/>
    </location>
</feature>
<sequence>MGNTVFAGYVVVFIGSGIGGMLRHCMGRLSLQVLGPGFPYGTLLINIAGSAAMGLVVGMFARSPPPGQSLQLFLTTGIIGGFTTFSAFSLDSVNLWARGQAAAAIAYALASVIVSCGALFGMLLLTRAWSD</sequence>
<dbReference type="NCBIfam" id="TIGR00494">
    <property type="entry name" value="crcB"/>
    <property type="match status" value="1"/>
</dbReference>
<dbReference type="HAMAP" id="MF_00454">
    <property type="entry name" value="FluC"/>
    <property type="match status" value="1"/>
</dbReference>
<dbReference type="PANTHER" id="PTHR28259:SF1">
    <property type="entry name" value="FLUORIDE EXPORT PROTEIN 1-RELATED"/>
    <property type="match status" value="1"/>
</dbReference>
<dbReference type="GO" id="GO:0062054">
    <property type="term" value="F:fluoride channel activity"/>
    <property type="evidence" value="ECO:0007669"/>
    <property type="project" value="UniProtKB-UniRule"/>
</dbReference>
<protein>
    <recommendedName>
        <fullName evidence="12">Fluoride-specific ion channel FluC</fullName>
    </recommendedName>
</protein>
<evidence type="ECO:0000256" key="7">
    <source>
        <dbReference type="ARBA" id="ARBA00023065"/>
    </source>
</evidence>
<dbReference type="RefSeq" id="WP_109922058.1">
    <property type="nucleotide sequence ID" value="NZ_QGLF01000004.1"/>
</dbReference>
<evidence type="ECO:0000256" key="5">
    <source>
        <dbReference type="ARBA" id="ARBA00022989"/>
    </source>
</evidence>
<dbReference type="OrthoDB" id="9806299at2"/>
<organism evidence="13 14">
    <name type="scientific">Zavarzinia compransoris</name>
    <dbReference type="NCBI Taxonomy" id="1264899"/>
    <lineage>
        <taxon>Bacteria</taxon>
        <taxon>Pseudomonadati</taxon>
        <taxon>Pseudomonadota</taxon>
        <taxon>Alphaproteobacteria</taxon>
        <taxon>Rhodospirillales</taxon>
        <taxon>Zavarziniaceae</taxon>
        <taxon>Zavarzinia</taxon>
    </lineage>
</organism>
<dbReference type="Proteomes" id="UP000246077">
    <property type="component" value="Unassembled WGS sequence"/>
</dbReference>
<evidence type="ECO:0000313" key="14">
    <source>
        <dbReference type="Proteomes" id="UP000246077"/>
    </source>
</evidence>
<accession>A0A317E3B3</accession>
<evidence type="ECO:0000256" key="2">
    <source>
        <dbReference type="ARBA" id="ARBA00022475"/>
    </source>
</evidence>
<dbReference type="GO" id="GO:0140114">
    <property type="term" value="P:cellular detoxification of fluoride"/>
    <property type="evidence" value="ECO:0007669"/>
    <property type="project" value="UniProtKB-UniRule"/>
</dbReference>
<keyword evidence="2 12" id="KW-1003">Cell membrane</keyword>
<comment type="catalytic activity">
    <reaction evidence="11">
        <text>fluoride(in) = fluoride(out)</text>
        <dbReference type="Rhea" id="RHEA:76159"/>
        <dbReference type="ChEBI" id="CHEBI:17051"/>
    </reaction>
    <physiologicalReaction direction="left-to-right" evidence="11">
        <dbReference type="Rhea" id="RHEA:76160"/>
    </physiologicalReaction>
</comment>
<feature type="transmembrane region" description="Helical" evidence="12">
    <location>
        <begin position="72"/>
        <end position="90"/>
    </location>
</feature>
<keyword evidence="4 12" id="KW-0812">Transmembrane</keyword>
<comment type="function">
    <text evidence="12">Fluoride-specific ion channel. Important for reducing fluoride concentration in the cell, thus reducing its toxicity.</text>
</comment>
<feature type="binding site" evidence="12">
    <location>
        <position position="80"/>
    </location>
    <ligand>
        <name>Na(+)</name>
        <dbReference type="ChEBI" id="CHEBI:29101"/>
        <note>structural</note>
    </ligand>
</feature>
<reference evidence="14" key="1">
    <citation type="submission" date="2018-05" db="EMBL/GenBank/DDBJ databases">
        <title>Zavarzinia sp. HR-AS.</title>
        <authorList>
            <person name="Lee Y."/>
            <person name="Jeon C.O."/>
        </authorList>
    </citation>
    <scope>NUCLEOTIDE SEQUENCE [LARGE SCALE GENOMIC DNA]</scope>
    <source>
        <strain evidence="14">DSM 1231</strain>
    </source>
</reference>
<dbReference type="PANTHER" id="PTHR28259">
    <property type="entry name" value="FLUORIDE EXPORT PROTEIN 1-RELATED"/>
    <property type="match status" value="1"/>
</dbReference>
<dbReference type="GO" id="GO:0005886">
    <property type="term" value="C:plasma membrane"/>
    <property type="evidence" value="ECO:0007669"/>
    <property type="project" value="UniProtKB-SubCell"/>
</dbReference>
<keyword evidence="9 12" id="KW-0407">Ion channel</keyword>
<evidence type="ECO:0000256" key="1">
    <source>
        <dbReference type="ARBA" id="ARBA00004651"/>
    </source>
</evidence>
<evidence type="ECO:0000256" key="3">
    <source>
        <dbReference type="ARBA" id="ARBA00022519"/>
    </source>
</evidence>
<evidence type="ECO:0000256" key="8">
    <source>
        <dbReference type="ARBA" id="ARBA00023136"/>
    </source>
</evidence>
<evidence type="ECO:0000256" key="9">
    <source>
        <dbReference type="ARBA" id="ARBA00023303"/>
    </source>
</evidence>
<dbReference type="Pfam" id="PF02537">
    <property type="entry name" value="CRCB"/>
    <property type="match status" value="1"/>
</dbReference>
<comment type="activity regulation">
    <text evidence="12">Na(+) is not transported, but it plays an essential structural role and its presence is essential for fluoride channel function.</text>
</comment>
<keyword evidence="5 12" id="KW-1133">Transmembrane helix</keyword>
<evidence type="ECO:0000313" key="13">
    <source>
        <dbReference type="EMBL" id="PWR19883.1"/>
    </source>
</evidence>
<comment type="similarity">
    <text evidence="10 12">Belongs to the fluoride channel Fluc/FEX (TC 1.A.43) family.</text>
</comment>
<evidence type="ECO:0000256" key="4">
    <source>
        <dbReference type="ARBA" id="ARBA00022692"/>
    </source>
</evidence>
<dbReference type="EMBL" id="QGLF01000004">
    <property type="protein sequence ID" value="PWR19883.1"/>
    <property type="molecule type" value="Genomic_DNA"/>
</dbReference>
<keyword evidence="12" id="KW-0479">Metal-binding</keyword>
<feature type="transmembrane region" description="Helical" evidence="12">
    <location>
        <begin position="102"/>
        <end position="125"/>
    </location>
</feature>
<keyword evidence="8 12" id="KW-0472">Membrane</keyword>
<proteinExistence type="inferred from homology"/>
<keyword evidence="6 12" id="KW-0915">Sodium</keyword>
<comment type="caution">
    <text evidence="13">The sequence shown here is derived from an EMBL/GenBank/DDBJ whole genome shotgun (WGS) entry which is preliminary data.</text>
</comment>
<keyword evidence="14" id="KW-1185">Reference proteome</keyword>
<dbReference type="InterPro" id="IPR003691">
    <property type="entry name" value="FluC"/>
</dbReference>
<feature type="binding site" evidence="12">
    <location>
        <position position="83"/>
    </location>
    <ligand>
        <name>Na(+)</name>
        <dbReference type="ChEBI" id="CHEBI:29101"/>
        <note>structural</note>
    </ligand>
</feature>
<dbReference type="NCBIfam" id="NF010794">
    <property type="entry name" value="PRK14198.1"/>
    <property type="match status" value="1"/>
</dbReference>
<comment type="subcellular location">
    <subcellularLocation>
        <location evidence="1 12">Cell membrane</location>
        <topology evidence="1 12">Multi-pass membrane protein</topology>
    </subcellularLocation>
</comment>